<comment type="caution">
    <text evidence="2">The sequence shown here is derived from an EMBL/GenBank/DDBJ whole genome shotgun (WGS) entry which is preliminary data.</text>
</comment>
<proteinExistence type="predicted"/>
<sequence>MGNPSRGKRGAWHTGDPRSGTQCPRTDRAVKRGIIEWTGVERRVIGVADGLRVAPQEKEDGYGHVGQLEWRLVAIRNQPKSEQARLVVLTLKRGVDWRIAGQWDKLVTPEKGLGCTHDTTSNTASDVGVKHLSQWIVFYVDRRECKSTCLPRHTVHTTTHGGHVPVHLLANPNSVNTLTPMNTFGRLCHHPTNPTTNTQHRIEAAYRSKLSPRCHPTMLQLHTEAFPAYTQ</sequence>
<dbReference type="Proteomes" id="UP001201163">
    <property type="component" value="Unassembled WGS sequence"/>
</dbReference>
<organism evidence="2 3">
    <name type="scientific">Lactarius akahatsu</name>
    <dbReference type="NCBI Taxonomy" id="416441"/>
    <lineage>
        <taxon>Eukaryota</taxon>
        <taxon>Fungi</taxon>
        <taxon>Dikarya</taxon>
        <taxon>Basidiomycota</taxon>
        <taxon>Agaricomycotina</taxon>
        <taxon>Agaricomycetes</taxon>
        <taxon>Russulales</taxon>
        <taxon>Russulaceae</taxon>
        <taxon>Lactarius</taxon>
    </lineage>
</organism>
<accession>A0AAD4LQU6</accession>
<gene>
    <name evidence="2" type="ORF">EDB92DRAFT_1814151</name>
</gene>
<feature type="compositionally biased region" description="Basic residues" evidence="1">
    <location>
        <begin position="1"/>
        <end position="11"/>
    </location>
</feature>
<reference evidence="2" key="1">
    <citation type="submission" date="2022-01" db="EMBL/GenBank/DDBJ databases">
        <title>Comparative genomics reveals a dynamic genome evolution in the ectomycorrhizal milk-cap (Lactarius) mushrooms.</title>
        <authorList>
            <consortium name="DOE Joint Genome Institute"/>
            <person name="Lebreton A."/>
            <person name="Tang N."/>
            <person name="Kuo A."/>
            <person name="LaButti K."/>
            <person name="Drula E."/>
            <person name="Barry K."/>
            <person name="Clum A."/>
            <person name="Lipzen A."/>
            <person name="Mousain D."/>
            <person name="Ng V."/>
            <person name="Wang R."/>
            <person name="Wang X."/>
            <person name="Dai Y."/>
            <person name="Henrissat B."/>
            <person name="Grigoriev I.V."/>
            <person name="Guerin-Laguette A."/>
            <person name="Yu F."/>
            <person name="Martin F.M."/>
        </authorList>
    </citation>
    <scope>NUCLEOTIDE SEQUENCE</scope>
    <source>
        <strain evidence="2">QP</strain>
    </source>
</reference>
<dbReference type="AlphaFoldDB" id="A0AAD4LQU6"/>
<evidence type="ECO:0000313" key="3">
    <source>
        <dbReference type="Proteomes" id="UP001201163"/>
    </source>
</evidence>
<feature type="region of interest" description="Disordered" evidence="1">
    <location>
        <begin position="1"/>
        <end position="27"/>
    </location>
</feature>
<evidence type="ECO:0000256" key="1">
    <source>
        <dbReference type="SAM" id="MobiDB-lite"/>
    </source>
</evidence>
<keyword evidence="3" id="KW-1185">Reference proteome</keyword>
<dbReference type="EMBL" id="JAKELL010000008">
    <property type="protein sequence ID" value="KAH8996795.1"/>
    <property type="molecule type" value="Genomic_DNA"/>
</dbReference>
<protein>
    <submittedName>
        <fullName evidence="2">Uncharacterized protein</fullName>
    </submittedName>
</protein>
<evidence type="ECO:0000313" key="2">
    <source>
        <dbReference type="EMBL" id="KAH8996795.1"/>
    </source>
</evidence>
<name>A0AAD4LQU6_9AGAM</name>